<gene>
    <name evidence="1" type="ORF">SPARVUS_LOCUS13744216</name>
</gene>
<comment type="caution">
    <text evidence="1">The sequence shown here is derived from an EMBL/GenBank/DDBJ whole genome shotgun (WGS) entry which is preliminary data.</text>
</comment>
<name>A0ABN9GB96_9NEOB</name>
<keyword evidence="2" id="KW-1185">Reference proteome</keyword>
<evidence type="ECO:0000313" key="1">
    <source>
        <dbReference type="EMBL" id="CAI9606229.1"/>
    </source>
</evidence>
<accession>A0ABN9GB96</accession>
<evidence type="ECO:0000313" key="2">
    <source>
        <dbReference type="Proteomes" id="UP001162483"/>
    </source>
</evidence>
<protein>
    <submittedName>
        <fullName evidence="1">Uncharacterized protein</fullName>
    </submittedName>
</protein>
<proteinExistence type="predicted"/>
<reference evidence="1" key="1">
    <citation type="submission" date="2023-05" db="EMBL/GenBank/DDBJ databases">
        <authorList>
            <person name="Stuckert A."/>
        </authorList>
    </citation>
    <scope>NUCLEOTIDE SEQUENCE</scope>
</reference>
<sequence length="91" mass="9758">ARTAVSLGDVVSPISAVQAAFFSHQEFAHRPVEPILSFRMCLQILIGSCDGSHFGWGAHGTQPPLERWGDPSQLPISLLCISHPVPVRATG</sequence>
<feature type="non-terminal residue" evidence="1">
    <location>
        <position position="1"/>
    </location>
</feature>
<dbReference type="EMBL" id="CATNWA010018250">
    <property type="protein sequence ID" value="CAI9606229.1"/>
    <property type="molecule type" value="Genomic_DNA"/>
</dbReference>
<organism evidence="1 2">
    <name type="scientific">Staurois parvus</name>
    <dbReference type="NCBI Taxonomy" id="386267"/>
    <lineage>
        <taxon>Eukaryota</taxon>
        <taxon>Metazoa</taxon>
        <taxon>Chordata</taxon>
        <taxon>Craniata</taxon>
        <taxon>Vertebrata</taxon>
        <taxon>Euteleostomi</taxon>
        <taxon>Amphibia</taxon>
        <taxon>Batrachia</taxon>
        <taxon>Anura</taxon>
        <taxon>Neobatrachia</taxon>
        <taxon>Ranoidea</taxon>
        <taxon>Ranidae</taxon>
        <taxon>Staurois</taxon>
    </lineage>
</organism>
<dbReference type="Proteomes" id="UP001162483">
    <property type="component" value="Unassembled WGS sequence"/>
</dbReference>